<reference evidence="2 3" key="1">
    <citation type="submission" date="2023-06" db="EMBL/GenBank/DDBJ databases">
        <title>Five Gram-positive bacteria isolated from mangrove sediments in Shenzhen, Guangdong, China.</title>
        <authorList>
            <person name="Yu S."/>
            <person name="Zheng W."/>
            <person name="Huang Y."/>
        </authorList>
    </citation>
    <scope>NUCLEOTIDE SEQUENCE [LARGE SCALE GENOMIC DNA]</scope>
    <source>
        <strain evidence="2 3">SaN35-3</strain>
    </source>
</reference>
<dbReference type="EMBL" id="CP129013">
    <property type="protein sequence ID" value="WLR43957.1"/>
    <property type="molecule type" value="Genomic_DNA"/>
</dbReference>
<keyword evidence="1" id="KW-0472">Membrane</keyword>
<feature type="transmembrane region" description="Helical" evidence="1">
    <location>
        <begin position="159"/>
        <end position="191"/>
    </location>
</feature>
<dbReference type="Proteomes" id="UP001197974">
    <property type="component" value="Chromosome"/>
</dbReference>
<organism evidence="2 3">
    <name type="scientific">Bacillus carboniphilus</name>
    <dbReference type="NCBI Taxonomy" id="86663"/>
    <lineage>
        <taxon>Bacteria</taxon>
        <taxon>Bacillati</taxon>
        <taxon>Bacillota</taxon>
        <taxon>Bacilli</taxon>
        <taxon>Bacillales</taxon>
        <taxon>Bacillaceae</taxon>
        <taxon>Bacillus</taxon>
    </lineage>
</organism>
<feature type="transmembrane region" description="Helical" evidence="1">
    <location>
        <begin position="228"/>
        <end position="248"/>
    </location>
</feature>
<evidence type="ECO:0000313" key="2">
    <source>
        <dbReference type="EMBL" id="WLR43957.1"/>
    </source>
</evidence>
<proteinExistence type="predicted"/>
<name>A0ABY9JX21_9BACI</name>
<feature type="transmembrane region" description="Helical" evidence="1">
    <location>
        <begin position="29"/>
        <end position="51"/>
    </location>
</feature>
<sequence length="260" mass="29961">MNIFIQFYKSLYSPKTIARTRFQKIGKTIAYVFFLAFISSIPAVIIINSYIMENLESVERSLKVDFPDFSIEDGSLVLKEQNNFVETTSDNFHIILDETGDQSDNDLAMQSNVIAFLDDSLVVKVEGNQVFNQSYVYFLDNYTKDDIIDILHQLNNSKWIIIILASLMYFILNSFMKFLAVTFLALFGNILKQPAKKAIKFSQVWTISAYSITITTVFFTIMEFLKTPVQMGVFIGWTVNFIILYLSIKEIPSKKQRKLS</sequence>
<keyword evidence="1" id="KW-1133">Transmembrane helix</keyword>
<keyword evidence="3" id="KW-1185">Reference proteome</keyword>
<gene>
    <name evidence="2" type="ORF">LC087_07580</name>
</gene>
<dbReference type="Pfam" id="PF06691">
    <property type="entry name" value="DUF1189"/>
    <property type="match status" value="1"/>
</dbReference>
<evidence type="ECO:0000256" key="1">
    <source>
        <dbReference type="SAM" id="Phobius"/>
    </source>
</evidence>
<evidence type="ECO:0000313" key="3">
    <source>
        <dbReference type="Proteomes" id="UP001197974"/>
    </source>
</evidence>
<accession>A0ABY9JX21</accession>
<dbReference type="InterPro" id="IPR009574">
    <property type="entry name" value="DUF1189"/>
</dbReference>
<dbReference type="RefSeq" id="WP_226539913.1">
    <property type="nucleotide sequence ID" value="NZ_CP129013.1"/>
</dbReference>
<protein>
    <submittedName>
        <fullName evidence="2">DUF1189 domain-containing protein</fullName>
    </submittedName>
</protein>
<feature type="transmembrane region" description="Helical" evidence="1">
    <location>
        <begin position="203"/>
        <end position="222"/>
    </location>
</feature>
<keyword evidence="1" id="KW-0812">Transmembrane</keyword>